<keyword evidence="6" id="KW-0406">Ion transport</keyword>
<sequence>MFVGFVVLNLAGWALLAVPISSTPEGSSSWIDALFTAVSAACVTGLTVVDTALYWTPFGQGVILALIQLGGLGVMVFTTLIGVVVLRRLTIGARFGAAAETHSQGIGDIGRIVRAIVATSLIVEAAVALAMLPRFMLGYGESFGDAVWLSVFHAVSSYNNAGFALYSDNLIGFVDDPFICIPLMVSTVVGGLGIPVILQILKRVSRRSRILSLHALLVLAGTAVLLPLGALAIGALEWSNPGTLGTLDTGSRILTSLFHSVQTRTAGFNAVDIGQMRPETLLVMDVLMLIGGGPAGTAGGIKLTTFAVLLFIILAEVRGDGTVHAFGRRVSRAVHREAITVALLAVGLVVAATLAILVLTDEPFEAVLFESVSAFATVGLSTGITADLGWPSQLILVMLMFLGRVGPATVATAIALRRSRRAFELPKERPLIG</sequence>
<organism evidence="9 10">
    <name type="scientific">Agrococcus versicolor</name>
    <dbReference type="NCBI Taxonomy" id="501482"/>
    <lineage>
        <taxon>Bacteria</taxon>
        <taxon>Bacillati</taxon>
        <taxon>Actinomycetota</taxon>
        <taxon>Actinomycetes</taxon>
        <taxon>Micrococcales</taxon>
        <taxon>Microbacteriaceae</taxon>
        <taxon>Agrococcus</taxon>
    </lineage>
</organism>
<keyword evidence="5 8" id="KW-1133">Transmembrane helix</keyword>
<comment type="caution">
    <text evidence="9">The sequence shown here is derived from an EMBL/GenBank/DDBJ whole genome shotgun (WGS) entry which is preliminary data.</text>
</comment>
<evidence type="ECO:0000256" key="6">
    <source>
        <dbReference type="ARBA" id="ARBA00023065"/>
    </source>
</evidence>
<protein>
    <submittedName>
        <fullName evidence="9">Potassium transporter TrkG</fullName>
    </submittedName>
</protein>
<dbReference type="PANTHER" id="PTHR32024">
    <property type="entry name" value="TRK SYSTEM POTASSIUM UPTAKE PROTEIN TRKG-RELATED"/>
    <property type="match status" value="1"/>
</dbReference>
<name>A0ABN3APH0_9MICO</name>
<dbReference type="EMBL" id="BAAAQT010000005">
    <property type="protein sequence ID" value="GAA2173123.1"/>
    <property type="molecule type" value="Genomic_DNA"/>
</dbReference>
<dbReference type="Proteomes" id="UP001501599">
    <property type="component" value="Unassembled WGS sequence"/>
</dbReference>
<evidence type="ECO:0000256" key="7">
    <source>
        <dbReference type="ARBA" id="ARBA00023136"/>
    </source>
</evidence>
<feature type="transmembrane region" description="Helical" evidence="8">
    <location>
        <begin position="338"/>
        <end position="359"/>
    </location>
</feature>
<evidence type="ECO:0000313" key="9">
    <source>
        <dbReference type="EMBL" id="GAA2173123.1"/>
    </source>
</evidence>
<reference evidence="9 10" key="1">
    <citation type="journal article" date="2019" name="Int. J. Syst. Evol. Microbiol.">
        <title>The Global Catalogue of Microorganisms (GCM) 10K type strain sequencing project: providing services to taxonomists for standard genome sequencing and annotation.</title>
        <authorList>
            <consortium name="The Broad Institute Genomics Platform"/>
            <consortium name="The Broad Institute Genome Sequencing Center for Infectious Disease"/>
            <person name="Wu L."/>
            <person name="Ma J."/>
        </authorList>
    </citation>
    <scope>NUCLEOTIDE SEQUENCE [LARGE SCALE GENOMIC DNA]</scope>
    <source>
        <strain evidence="9 10">JCM 16026</strain>
    </source>
</reference>
<keyword evidence="10" id="KW-1185">Reference proteome</keyword>
<evidence type="ECO:0000256" key="2">
    <source>
        <dbReference type="ARBA" id="ARBA00022448"/>
    </source>
</evidence>
<comment type="subcellular location">
    <subcellularLocation>
        <location evidence="1">Cell membrane</location>
        <topology evidence="1">Multi-pass membrane protein</topology>
    </subcellularLocation>
</comment>
<feature type="transmembrane region" description="Helical" evidence="8">
    <location>
        <begin position="178"/>
        <end position="201"/>
    </location>
</feature>
<gene>
    <name evidence="9" type="ORF">GCM10009846_13800</name>
</gene>
<keyword evidence="2" id="KW-0813">Transport</keyword>
<evidence type="ECO:0000256" key="3">
    <source>
        <dbReference type="ARBA" id="ARBA00022475"/>
    </source>
</evidence>
<dbReference type="PANTHER" id="PTHR32024:SF1">
    <property type="entry name" value="KTR SYSTEM POTASSIUM UPTAKE PROTEIN B"/>
    <property type="match status" value="1"/>
</dbReference>
<feature type="transmembrane region" description="Helical" evidence="8">
    <location>
        <begin position="213"/>
        <end position="236"/>
    </location>
</feature>
<dbReference type="RefSeq" id="WP_344342030.1">
    <property type="nucleotide sequence ID" value="NZ_BAAAQT010000005.1"/>
</dbReference>
<accession>A0ABN3APH0</accession>
<keyword evidence="4 8" id="KW-0812">Transmembrane</keyword>
<feature type="transmembrane region" description="Helical" evidence="8">
    <location>
        <begin position="286"/>
        <end position="317"/>
    </location>
</feature>
<feature type="transmembrane region" description="Helical" evidence="8">
    <location>
        <begin position="62"/>
        <end position="86"/>
    </location>
</feature>
<evidence type="ECO:0000256" key="8">
    <source>
        <dbReference type="SAM" id="Phobius"/>
    </source>
</evidence>
<evidence type="ECO:0000313" key="10">
    <source>
        <dbReference type="Proteomes" id="UP001501599"/>
    </source>
</evidence>
<evidence type="ECO:0000256" key="4">
    <source>
        <dbReference type="ARBA" id="ARBA00022692"/>
    </source>
</evidence>
<dbReference type="Pfam" id="PF02386">
    <property type="entry name" value="TrkH"/>
    <property type="match status" value="1"/>
</dbReference>
<keyword evidence="7 8" id="KW-0472">Membrane</keyword>
<proteinExistence type="predicted"/>
<feature type="transmembrane region" description="Helical" evidence="8">
    <location>
        <begin position="394"/>
        <end position="416"/>
    </location>
</feature>
<evidence type="ECO:0000256" key="5">
    <source>
        <dbReference type="ARBA" id="ARBA00022989"/>
    </source>
</evidence>
<evidence type="ECO:0000256" key="1">
    <source>
        <dbReference type="ARBA" id="ARBA00004651"/>
    </source>
</evidence>
<keyword evidence="3" id="KW-1003">Cell membrane</keyword>
<dbReference type="InterPro" id="IPR003445">
    <property type="entry name" value="Cat_transpt"/>
</dbReference>
<feature type="transmembrane region" description="Helical" evidence="8">
    <location>
        <begin position="112"/>
        <end position="135"/>
    </location>
</feature>